<dbReference type="OMA" id="ILAFNEW"/>
<gene>
    <name evidence="19" type="ORF">P174DRAFT_413359</name>
</gene>
<evidence type="ECO:0000256" key="9">
    <source>
        <dbReference type="ARBA" id="ARBA00032052"/>
    </source>
</evidence>
<comment type="catalytic activity">
    <reaction evidence="16">
        <text>isopentenyl diphosphate + dimethylallyl diphosphate = (2E)-geranyl diphosphate + diphosphate</text>
        <dbReference type="Rhea" id="RHEA:22408"/>
        <dbReference type="ChEBI" id="CHEBI:33019"/>
        <dbReference type="ChEBI" id="CHEBI:57623"/>
        <dbReference type="ChEBI" id="CHEBI:58057"/>
        <dbReference type="ChEBI" id="CHEBI:128769"/>
        <dbReference type="EC" id="2.5.1.1"/>
    </reaction>
</comment>
<dbReference type="InterPro" id="IPR000092">
    <property type="entry name" value="Polyprenyl_synt"/>
</dbReference>
<dbReference type="EMBL" id="MSZS01000008">
    <property type="protein sequence ID" value="PKX90477.1"/>
    <property type="molecule type" value="Genomic_DNA"/>
</dbReference>
<accession>A0A2I1BYM3</accession>
<dbReference type="STRING" id="1392255.A0A2I1BYM3"/>
<protein>
    <recommendedName>
        <fullName evidence="13">(2E,6E)-farnesyl diphosphate synthase</fullName>
        <ecNumber evidence="5">2.5.1.1</ecNumber>
        <ecNumber evidence="4">2.5.1.10</ecNumber>
        <ecNumber evidence="3">2.5.1.29</ecNumber>
    </recommendedName>
    <alternativeName>
        <fullName evidence="12">Dimethylallyltranstransferase</fullName>
    </alternativeName>
    <alternativeName>
        <fullName evidence="11">Farnesyl diphosphate synthase</fullName>
    </alternativeName>
    <alternativeName>
        <fullName evidence="9">Farnesyltranstransferase</fullName>
    </alternativeName>
    <alternativeName>
        <fullName evidence="14">Geranylgeranyl diphosphate synthase</fullName>
    </alternativeName>
    <alternativeName>
        <fullName evidence="10">Geranyltranstransferase</fullName>
    </alternativeName>
</protein>
<comment type="catalytic activity">
    <reaction evidence="15">
        <text>isopentenyl diphosphate + (2E,6E)-farnesyl diphosphate = (2E,6E,10E)-geranylgeranyl diphosphate + diphosphate</text>
        <dbReference type="Rhea" id="RHEA:17653"/>
        <dbReference type="ChEBI" id="CHEBI:33019"/>
        <dbReference type="ChEBI" id="CHEBI:58756"/>
        <dbReference type="ChEBI" id="CHEBI:128769"/>
        <dbReference type="ChEBI" id="CHEBI:175763"/>
        <dbReference type="EC" id="2.5.1.29"/>
    </reaction>
</comment>
<comment type="cofactor">
    <cofactor evidence="1">
        <name>Mg(2+)</name>
        <dbReference type="ChEBI" id="CHEBI:18420"/>
    </cofactor>
</comment>
<dbReference type="GO" id="GO:0046872">
    <property type="term" value="F:metal ion binding"/>
    <property type="evidence" value="ECO:0007669"/>
    <property type="project" value="UniProtKB-KW"/>
</dbReference>
<dbReference type="PANTHER" id="PTHR12001">
    <property type="entry name" value="GERANYLGERANYL PYROPHOSPHATE SYNTHASE"/>
    <property type="match status" value="1"/>
</dbReference>
<evidence type="ECO:0000313" key="19">
    <source>
        <dbReference type="EMBL" id="PKX90477.1"/>
    </source>
</evidence>
<keyword evidence="20" id="KW-1185">Reference proteome</keyword>
<dbReference type="GO" id="GO:0008299">
    <property type="term" value="P:isoprenoid biosynthetic process"/>
    <property type="evidence" value="ECO:0007669"/>
    <property type="project" value="InterPro"/>
</dbReference>
<evidence type="ECO:0000256" key="10">
    <source>
        <dbReference type="ARBA" id="ARBA00032380"/>
    </source>
</evidence>
<dbReference type="GeneID" id="36531671"/>
<dbReference type="GO" id="GO:0004337">
    <property type="term" value="F:(2E,6E)-farnesyl diphosphate synthase activity"/>
    <property type="evidence" value="ECO:0007669"/>
    <property type="project" value="UniProtKB-EC"/>
</dbReference>
<reference evidence="20" key="1">
    <citation type="journal article" date="2018" name="Proc. Natl. Acad. Sci. U.S.A.">
        <title>Linking secondary metabolites to gene clusters through genome sequencing of six diverse Aspergillus species.</title>
        <authorList>
            <person name="Kaerboelling I."/>
            <person name="Vesth T.C."/>
            <person name="Frisvad J.C."/>
            <person name="Nybo J.L."/>
            <person name="Theobald S."/>
            <person name="Kuo A."/>
            <person name="Bowyer P."/>
            <person name="Matsuda Y."/>
            <person name="Mondo S."/>
            <person name="Lyhne E.K."/>
            <person name="Kogle M.E."/>
            <person name="Clum A."/>
            <person name="Lipzen A."/>
            <person name="Salamov A."/>
            <person name="Ngan C.Y."/>
            <person name="Daum C."/>
            <person name="Chiniquy J."/>
            <person name="Barry K."/>
            <person name="LaButti K."/>
            <person name="Haridas S."/>
            <person name="Simmons B.A."/>
            <person name="Magnuson J.K."/>
            <person name="Mortensen U.H."/>
            <person name="Larsen T.O."/>
            <person name="Grigoriev I.V."/>
            <person name="Baker S.E."/>
            <person name="Andersen M.R."/>
        </authorList>
    </citation>
    <scope>NUCLEOTIDE SEQUENCE [LARGE SCALE GENOMIC DNA]</scope>
    <source>
        <strain evidence="20">IBT 16806</strain>
    </source>
</reference>
<dbReference type="GO" id="GO:0004311">
    <property type="term" value="F:geranylgeranyl diphosphate synthase activity"/>
    <property type="evidence" value="ECO:0007669"/>
    <property type="project" value="UniProtKB-EC"/>
</dbReference>
<sequence length="332" mass="37501">MEKIICVSTVQENRSLPAFSMPEGSRTPPEEKILRGPLDYLLSVSGKQIRTELILAFNEWLRIPDEKVKIISDVVELLHTASLLIDDIQDASKLRRGLPVAHAIFGVPQTINSANYAYYLAQERMQDLMDPQAFRIFTEELLNLHRGQGMELYYRDLLVCPTEEEYIKIVSNKTGGLLRLAWGLMQTQSHVVVDCSSLVEKLGIIYQIRDDYLNLQSGLYMQKKGFGEDLSEGKFSLPVIHCITSSADNNLLLSILKQRVNDESIKAYAIRYMEAAGSFKHCLKKLDMLWSEAIDIVSQLELSLGGCQRLRSILHRLKVESTPESASGGNCY</sequence>
<evidence type="ECO:0000256" key="2">
    <source>
        <dbReference type="ARBA" id="ARBA00006706"/>
    </source>
</evidence>
<dbReference type="EC" id="2.5.1.1" evidence="5"/>
<evidence type="ECO:0000256" key="14">
    <source>
        <dbReference type="ARBA" id="ARBA00033096"/>
    </source>
</evidence>
<dbReference type="PROSITE" id="PS00723">
    <property type="entry name" value="POLYPRENYL_SYNTHASE_1"/>
    <property type="match status" value="1"/>
</dbReference>
<dbReference type="GO" id="GO:0004161">
    <property type="term" value="F:dimethylallyltranstransferase activity"/>
    <property type="evidence" value="ECO:0007669"/>
    <property type="project" value="UniProtKB-EC"/>
</dbReference>
<evidence type="ECO:0000256" key="12">
    <source>
        <dbReference type="ARBA" id="ARBA00032448"/>
    </source>
</evidence>
<keyword evidence="7" id="KW-0479">Metal-binding</keyword>
<comment type="similarity">
    <text evidence="2 18">Belongs to the FPP/GGPP synthase family.</text>
</comment>
<evidence type="ECO:0000313" key="20">
    <source>
        <dbReference type="Proteomes" id="UP000234474"/>
    </source>
</evidence>
<comment type="caution">
    <text evidence="19">The sequence shown here is derived from an EMBL/GenBank/DDBJ whole genome shotgun (WGS) entry which is preliminary data.</text>
</comment>
<comment type="catalytic activity">
    <reaction evidence="17">
        <text>isopentenyl diphosphate + (2E)-geranyl diphosphate = (2E,6E)-farnesyl diphosphate + diphosphate</text>
        <dbReference type="Rhea" id="RHEA:19361"/>
        <dbReference type="ChEBI" id="CHEBI:33019"/>
        <dbReference type="ChEBI" id="CHEBI:58057"/>
        <dbReference type="ChEBI" id="CHEBI:128769"/>
        <dbReference type="ChEBI" id="CHEBI:175763"/>
        <dbReference type="EC" id="2.5.1.10"/>
    </reaction>
</comment>
<dbReference type="RefSeq" id="XP_024679072.1">
    <property type="nucleotide sequence ID" value="XM_024824346.1"/>
</dbReference>
<evidence type="ECO:0000256" key="7">
    <source>
        <dbReference type="ARBA" id="ARBA00022723"/>
    </source>
</evidence>
<dbReference type="CDD" id="cd00685">
    <property type="entry name" value="Trans_IPPS_HT"/>
    <property type="match status" value="1"/>
</dbReference>
<evidence type="ECO:0000256" key="13">
    <source>
        <dbReference type="ARBA" id="ARBA00032873"/>
    </source>
</evidence>
<dbReference type="EC" id="2.5.1.10" evidence="4"/>
<dbReference type="GO" id="GO:0046165">
    <property type="term" value="P:alcohol biosynthetic process"/>
    <property type="evidence" value="ECO:0007669"/>
    <property type="project" value="UniProtKB-ARBA"/>
</dbReference>
<dbReference type="Pfam" id="PF00348">
    <property type="entry name" value="polyprenyl_synt"/>
    <property type="match status" value="1"/>
</dbReference>
<dbReference type="VEuPathDB" id="FungiDB:P174DRAFT_413359"/>
<dbReference type="Gene3D" id="1.10.600.10">
    <property type="entry name" value="Farnesyl Diphosphate Synthase"/>
    <property type="match status" value="1"/>
</dbReference>
<keyword evidence="8" id="KW-0460">Magnesium</keyword>
<evidence type="ECO:0000256" key="17">
    <source>
        <dbReference type="ARBA" id="ARBA00049399"/>
    </source>
</evidence>
<evidence type="ECO:0000256" key="18">
    <source>
        <dbReference type="RuleBase" id="RU004466"/>
    </source>
</evidence>
<evidence type="ECO:0000256" key="4">
    <source>
        <dbReference type="ARBA" id="ARBA00012439"/>
    </source>
</evidence>
<dbReference type="AlphaFoldDB" id="A0A2I1BYM3"/>
<evidence type="ECO:0000256" key="11">
    <source>
        <dbReference type="ARBA" id="ARBA00032424"/>
    </source>
</evidence>
<dbReference type="InterPro" id="IPR008949">
    <property type="entry name" value="Isoprenoid_synthase_dom_sf"/>
</dbReference>
<dbReference type="SFLD" id="SFLDS00005">
    <property type="entry name" value="Isoprenoid_Synthase_Type_I"/>
    <property type="match status" value="1"/>
</dbReference>
<organism evidence="19 20">
    <name type="scientific">Aspergillus novofumigatus (strain IBT 16806)</name>
    <dbReference type="NCBI Taxonomy" id="1392255"/>
    <lineage>
        <taxon>Eukaryota</taxon>
        <taxon>Fungi</taxon>
        <taxon>Dikarya</taxon>
        <taxon>Ascomycota</taxon>
        <taxon>Pezizomycotina</taxon>
        <taxon>Eurotiomycetes</taxon>
        <taxon>Eurotiomycetidae</taxon>
        <taxon>Eurotiales</taxon>
        <taxon>Aspergillaceae</taxon>
        <taxon>Aspergillus</taxon>
        <taxon>Aspergillus subgen. Fumigati</taxon>
    </lineage>
</organism>
<feature type="non-terminal residue" evidence="19">
    <location>
        <position position="332"/>
    </location>
</feature>
<evidence type="ECO:0000256" key="5">
    <source>
        <dbReference type="ARBA" id="ARBA00012833"/>
    </source>
</evidence>
<evidence type="ECO:0000256" key="15">
    <source>
        <dbReference type="ARBA" id="ARBA00048119"/>
    </source>
</evidence>
<evidence type="ECO:0000256" key="16">
    <source>
        <dbReference type="ARBA" id="ARBA00049291"/>
    </source>
</evidence>
<dbReference type="InterPro" id="IPR033749">
    <property type="entry name" value="Polyprenyl_synt_CS"/>
</dbReference>
<evidence type="ECO:0000256" key="8">
    <source>
        <dbReference type="ARBA" id="ARBA00022842"/>
    </source>
</evidence>
<dbReference type="PANTHER" id="PTHR12001:SF70">
    <property type="entry name" value="PYROPHOSPHATE SYNTHETASE ATMG, PUTATIVE (AFU_ORTHOLOGUE AFUA_8G02400)-RELATED"/>
    <property type="match status" value="1"/>
</dbReference>
<dbReference type="OrthoDB" id="6921389at2759"/>
<dbReference type="Proteomes" id="UP000234474">
    <property type="component" value="Unassembled WGS sequence"/>
</dbReference>
<dbReference type="PROSITE" id="PS00444">
    <property type="entry name" value="POLYPRENYL_SYNTHASE_2"/>
    <property type="match status" value="1"/>
</dbReference>
<evidence type="ECO:0000256" key="1">
    <source>
        <dbReference type="ARBA" id="ARBA00001946"/>
    </source>
</evidence>
<dbReference type="EC" id="2.5.1.29" evidence="3"/>
<dbReference type="GO" id="GO:0043386">
    <property type="term" value="P:mycotoxin biosynthetic process"/>
    <property type="evidence" value="ECO:0007669"/>
    <property type="project" value="UniProtKB-ARBA"/>
</dbReference>
<dbReference type="SUPFAM" id="SSF48576">
    <property type="entry name" value="Terpenoid synthases"/>
    <property type="match status" value="1"/>
</dbReference>
<evidence type="ECO:0000256" key="3">
    <source>
        <dbReference type="ARBA" id="ARBA00012382"/>
    </source>
</evidence>
<evidence type="ECO:0000256" key="6">
    <source>
        <dbReference type="ARBA" id="ARBA00022679"/>
    </source>
</evidence>
<name>A0A2I1BYM3_ASPN1</name>
<keyword evidence="6 18" id="KW-0808">Transferase</keyword>
<proteinExistence type="inferred from homology"/>